<dbReference type="AlphaFoldDB" id="A0A811UNZ1"/>
<keyword evidence="3" id="KW-1185">Reference proteome</keyword>
<reference evidence="2" key="1">
    <citation type="submission" date="2020-11" db="EMBL/GenBank/DDBJ databases">
        <authorList>
            <person name="Whitehead M."/>
        </authorList>
    </citation>
    <scope>NUCLEOTIDE SEQUENCE</scope>
    <source>
        <strain evidence="2">EGII</strain>
    </source>
</reference>
<feature type="chain" id="PRO_5032400802" evidence="1">
    <location>
        <begin position="18"/>
        <end position="132"/>
    </location>
</feature>
<name>A0A811UNZ1_CERCA</name>
<gene>
    <name evidence="2" type="ORF">CCAP1982_LOCUS8066</name>
</gene>
<protein>
    <submittedName>
        <fullName evidence="2">(Mediterranean fruit fly) hypothetical protein</fullName>
    </submittedName>
</protein>
<comment type="caution">
    <text evidence="2">The sequence shown here is derived from an EMBL/GenBank/DDBJ whole genome shotgun (WGS) entry which is preliminary data.</text>
</comment>
<keyword evidence="1" id="KW-0732">Signal</keyword>
<accession>A0A811UNZ1</accession>
<dbReference type="Proteomes" id="UP000606786">
    <property type="component" value="Unassembled WGS sequence"/>
</dbReference>
<organism evidence="2 3">
    <name type="scientific">Ceratitis capitata</name>
    <name type="common">Mediterranean fruit fly</name>
    <name type="synonym">Tephritis capitata</name>
    <dbReference type="NCBI Taxonomy" id="7213"/>
    <lineage>
        <taxon>Eukaryota</taxon>
        <taxon>Metazoa</taxon>
        <taxon>Ecdysozoa</taxon>
        <taxon>Arthropoda</taxon>
        <taxon>Hexapoda</taxon>
        <taxon>Insecta</taxon>
        <taxon>Pterygota</taxon>
        <taxon>Neoptera</taxon>
        <taxon>Endopterygota</taxon>
        <taxon>Diptera</taxon>
        <taxon>Brachycera</taxon>
        <taxon>Muscomorpha</taxon>
        <taxon>Tephritoidea</taxon>
        <taxon>Tephritidae</taxon>
        <taxon>Ceratitis</taxon>
        <taxon>Ceratitis</taxon>
    </lineage>
</organism>
<dbReference type="EMBL" id="CAJHJT010000012">
    <property type="protein sequence ID" value="CAD6999545.1"/>
    <property type="molecule type" value="Genomic_DNA"/>
</dbReference>
<evidence type="ECO:0000313" key="3">
    <source>
        <dbReference type="Proteomes" id="UP000606786"/>
    </source>
</evidence>
<evidence type="ECO:0000313" key="2">
    <source>
        <dbReference type="EMBL" id="CAD6999545.1"/>
    </source>
</evidence>
<feature type="signal peptide" evidence="1">
    <location>
        <begin position="1"/>
        <end position="17"/>
    </location>
</feature>
<sequence>MAAKLLLLAIYERFTILLEAVVRAGEREISKTSGKILRRRTVMHIREMIKEIIASIINNDIVKAAKKKYTSTIYIHKYTQHTRLKLRLFWKPRTYQSDSLQSATQLERQAIKTRVFNLSAIAHTQLKRFTKS</sequence>
<proteinExistence type="predicted"/>
<evidence type="ECO:0000256" key="1">
    <source>
        <dbReference type="SAM" id="SignalP"/>
    </source>
</evidence>